<dbReference type="Pfam" id="PF07687">
    <property type="entry name" value="M20_dimer"/>
    <property type="match status" value="1"/>
</dbReference>
<dbReference type="Pfam" id="PF01546">
    <property type="entry name" value="Peptidase_M20"/>
    <property type="match status" value="1"/>
</dbReference>
<reference evidence="6 7" key="1">
    <citation type="submission" date="2019-02" db="EMBL/GenBank/DDBJ databases">
        <title>Deep-cultivation of Planctomycetes and their phenomic and genomic characterization uncovers novel biology.</title>
        <authorList>
            <person name="Wiegand S."/>
            <person name="Jogler M."/>
            <person name="Boedeker C."/>
            <person name="Pinto D."/>
            <person name="Vollmers J."/>
            <person name="Rivas-Marin E."/>
            <person name="Kohn T."/>
            <person name="Peeters S.H."/>
            <person name="Heuer A."/>
            <person name="Rast P."/>
            <person name="Oberbeckmann S."/>
            <person name="Bunk B."/>
            <person name="Jeske O."/>
            <person name="Meyerdierks A."/>
            <person name="Storesund J.E."/>
            <person name="Kallscheuer N."/>
            <person name="Luecker S."/>
            <person name="Lage O.M."/>
            <person name="Pohl T."/>
            <person name="Merkel B.J."/>
            <person name="Hornburger P."/>
            <person name="Mueller R.-W."/>
            <person name="Bruemmer F."/>
            <person name="Labrenz M."/>
            <person name="Spormann A.M."/>
            <person name="Op Den Camp H."/>
            <person name="Overmann J."/>
            <person name="Amann R."/>
            <person name="Jetten M.S.M."/>
            <person name="Mascher T."/>
            <person name="Medema M.H."/>
            <person name="Devos D.P."/>
            <person name="Kaster A.-K."/>
            <person name="Ovreas L."/>
            <person name="Rohde M."/>
            <person name="Galperin M.Y."/>
            <person name="Jogler C."/>
        </authorList>
    </citation>
    <scope>NUCLEOTIDE SEQUENCE [LARGE SCALE GENOMIC DNA]</scope>
    <source>
        <strain evidence="6 7">Poly51</strain>
    </source>
</reference>
<dbReference type="EC" id="3.4.17.11" evidence="6"/>
<accession>A0A5C6F6K1</accession>
<dbReference type="GO" id="GO:0004180">
    <property type="term" value="F:carboxypeptidase activity"/>
    <property type="evidence" value="ECO:0007669"/>
    <property type="project" value="UniProtKB-KW"/>
</dbReference>
<evidence type="ECO:0000256" key="3">
    <source>
        <dbReference type="ARBA" id="ARBA00022833"/>
    </source>
</evidence>
<dbReference type="OrthoDB" id="9804934at2"/>
<organism evidence="6 7">
    <name type="scientific">Rubripirellula tenax</name>
    <dbReference type="NCBI Taxonomy" id="2528015"/>
    <lineage>
        <taxon>Bacteria</taxon>
        <taxon>Pseudomonadati</taxon>
        <taxon>Planctomycetota</taxon>
        <taxon>Planctomycetia</taxon>
        <taxon>Pirellulales</taxon>
        <taxon>Pirellulaceae</taxon>
        <taxon>Rubripirellula</taxon>
    </lineage>
</organism>
<keyword evidence="2 6" id="KW-0378">Hydrolase</keyword>
<dbReference type="PANTHER" id="PTHR42994">
    <property type="entry name" value="PEPTIDASE T"/>
    <property type="match status" value="1"/>
</dbReference>
<keyword evidence="6" id="KW-0645">Protease</keyword>
<keyword evidence="7" id="KW-1185">Reference proteome</keyword>
<dbReference type="SUPFAM" id="SSF53187">
    <property type="entry name" value="Zn-dependent exopeptidases"/>
    <property type="match status" value="1"/>
</dbReference>
<dbReference type="Gene3D" id="3.40.630.10">
    <property type="entry name" value="Zn peptidases"/>
    <property type="match status" value="1"/>
</dbReference>
<dbReference type="PANTHER" id="PTHR42994:SF2">
    <property type="entry name" value="PEPTIDASE"/>
    <property type="match status" value="1"/>
</dbReference>
<evidence type="ECO:0000313" key="7">
    <source>
        <dbReference type="Proteomes" id="UP000318288"/>
    </source>
</evidence>
<name>A0A5C6F6K1_9BACT</name>
<keyword evidence="6" id="KW-0121">Carboxypeptidase</keyword>
<evidence type="ECO:0000256" key="2">
    <source>
        <dbReference type="ARBA" id="ARBA00022801"/>
    </source>
</evidence>
<feature type="domain" description="Peptidase M20 dimerisation" evidence="5">
    <location>
        <begin position="226"/>
        <end position="325"/>
    </location>
</feature>
<dbReference type="Gene3D" id="3.30.70.360">
    <property type="match status" value="1"/>
</dbReference>
<dbReference type="SUPFAM" id="SSF55031">
    <property type="entry name" value="Bacterial exopeptidase dimerisation domain"/>
    <property type="match status" value="1"/>
</dbReference>
<evidence type="ECO:0000256" key="1">
    <source>
        <dbReference type="ARBA" id="ARBA00001947"/>
    </source>
</evidence>
<dbReference type="Proteomes" id="UP000318288">
    <property type="component" value="Unassembled WGS sequence"/>
</dbReference>
<evidence type="ECO:0000313" key="6">
    <source>
        <dbReference type="EMBL" id="TWU56612.1"/>
    </source>
</evidence>
<comment type="cofactor">
    <cofactor evidence="1">
        <name>Zn(2+)</name>
        <dbReference type="ChEBI" id="CHEBI:29105"/>
    </cofactor>
</comment>
<feature type="region of interest" description="Disordered" evidence="4">
    <location>
        <begin position="1"/>
        <end position="22"/>
    </location>
</feature>
<dbReference type="AlphaFoldDB" id="A0A5C6F6K1"/>
<dbReference type="InterPro" id="IPR002933">
    <property type="entry name" value="Peptidase_M20"/>
</dbReference>
<dbReference type="EMBL" id="SJPW01000003">
    <property type="protein sequence ID" value="TWU56612.1"/>
    <property type="molecule type" value="Genomic_DNA"/>
</dbReference>
<protein>
    <submittedName>
        <fullName evidence="6">Carboxypeptidase G2</fullName>
        <ecNumber evidence="6">3.4.17.11</ecNumber>
    </submittedName>
</protein>
<proteinExistence type="predicted"/>
<keyword evidence="3" id="KW-0862">Zinc</keyword>
<dbReference type="InterPro" id="IPR036264">
    <property type="entry name" value="Bact_exopeptidase_dim_dom"/>
</dbReference>
<evidence type="ECO:0000259" key="5">
    <source>
        <dbReference type="Pfam" id="PF07687"/>
    </source>
</evidence>
<comment type="caution">
    <text evidence="6">The sequence shown here is derived from an EMBL/GenBank/DDBJ whole genome shotgun (WGS) entry which is preliminary data.</text>
</comment>
<sequence length="430" mass="45551">MAPRNEDDGNEKPSEPKIIIPEHPECNVPVKDNEAAQPHEVDAQAALDRFLAITQIPGKSGEEAAVATAIVQFLVDAGLDESQIRFDEANKRTKLPGDCGNLIVTLPGNGSGPRTMLSAHMDTVPICVGSQPVIDGDEVRSSVATGLGADDRGGCGAILTAIVERLRRGDSQFPPAVVTFLIQEEIGLHGAKNIDRDRVGNVDRAFNFDGGTVEKLTIGAIGGERMSIKLTGIPSHAGVAPEKGASAIVMAARAIADLDARGWLGKVVQDCGVGTSNVGVINGGEATNVITPEVTLRAEARSHDAEMRTRIVAEIRQAFERAAAEVKTDDGRSGRVDFDSNVDYDSFKLADDHPSIKAASHAIRVFGREPFAEVSNGGLDANWLFRHGIEAVTLGCGQRNIHTADETLVITDYLDACRIATWLITDGAAG</sequence>
<gene>
    <name evidence="6" type="primary">cpg2_1</name>
    <name evidence="6" type="ORF">Poly51_25280</name>
</gene>
<dbReference type="InterPro" id="IPR011650">
    <property type="entry name" value="Peptidase_M20_dimer"/>
</dbReference>
<dbReference type="RefSeq" id="WP_146457818.1">
    <property type="nucleotide sequence ID" value="NZ_SJPW01000003.1"/>
</dbReference>
<evidence type="ECO:0000256" key="4">
    <source>
        <dbReference type="SAM" id="MobiDB-lite"/>
    </source>
</evidence>